<gene>
    <name evidence="1" type="ORF">H7I91_11090</name>
</gene>
<dbReference type="RefSeq" id="WP_129560132.1">
    <property type="nucleotide sequence ID" value="NZ_JACKTG010000029.1"/>
</dbReference>
<dbReference type="GeneID" id="75269330"/>
<protein>
    <recommendedName>
        <fullName evidence="3">Polyketide cyclase</fullName>
    </recommendedName>
</protein>
<reference evidence="1" key="2">
    <citation type="journal article" date="2022" name="BMC Genomics">
        <title>Comparative genome analysis of mycobacteria focusing on tRNA and non-coding RNA.</title>
        <authorList>
            <person name="Behra P.R.K."/>
            <person name="Pettersson B.M.F."/>
            <person name="Ramesh M."/>
            <person name="Das S."/>
            <person name="Dasgupta S."/>
            <person name="Kirsebom L.A."/>
        </authorList>
    </citation>
    <scope>NUCLEOTIDE SEQUENCE</scope>
    <source>
        <strain evidence="1">DSM 45439</strain>
    </source>
</reference>
<dbReference type="Proteomes" id="UP001207588">
    <property type="component" value="Unassembled WGS sequence"/>
</dbReference>
<dbReference type="EMBL" id="JACKTG010000029">
    <property type="protein sequence ID" value="MCV6989837.1"/>
    <property type="molecule type" value="Genomic_DNA"/>
</dbReference>
<reference evidence="1" key="1">
    <citation type="submission" date="2020-07" db="EMBL/GenBank/DDBJ databases">
        <authorList>
            <person name="Pettersson B.M.F."/>
            <person name="Behra P.R.K."/>
            <person name="Ramesh M."/>
            <person name="Das S."/>
            <person name="Dasgupta S."/>
            <person name="Kirsebom L.A."/>
        </authorList>
    </citation>
    <scope>NUCLEOTIDE SEQUENCE</scope>
    <source>
        <strain evidence="1">DSM 45439</strain>
    </source>
</reference>
<name>A0AAW5S3W2_MYCBC</name>
<evidence type="ECO:0000313" key="2">
    <source>
        <dbReference type="Proteomes" id="UP001207588"/>
    </source>
</evidence>
<comment type="caution">
    <text evidence="1">The sequence shown here is derived from an EMBL/GenBank/DDBJ whole genome shotgun (WGS) entry which is preliminary data.</text>
</comment>
<evidence type="ECO:0008006" key="3">
    <source>
        <dbReference type="Google" id="ProtNLM"/>
    </source>
</evidence>
<proteinExistence type="predicted"/>
<accession>A0AAW5S3W2</accession>
<organism evidence="1 2">
    <name type="scientific">Mycobacterium bouchedurhonense</name>
    <dbReference type="NCBI Taxonomy" id="701041"/>
    <lineage>
        <taxon>Bacteria</taxon>
        <taxon>Bacillati</taxon>
        <taxon>Actinomycetota</taxon>
        <taxon>Actinomycetes</taxon>
        <taxon>Mycobacteriales</taxon>
        <taxon>Mycobacteriaceae</taxon>
        <taxon>Mycobacterium</taxon>
        <taxon>Mycobacterium avium complex (MAC)</taxon>
    </lineage>
</organism>
<evidence type="ECO:0000313" key="1">
    <source>
        <dbReference type="EMBL" id="MCV6989837.1"/>
    </source>
</evidence>
<sequence length="96" mass="10183">MAERVSEPTTGVVRAELIPALWRDSAALWLGISGEAPGPCSANIWHRVTDVSETSEGIAVSFDDGPDKILAADEQVDVRVSTDIGRLRGLAGWLPG</sequence>
<dbReference type="AlphaFoldDB" id="A0AAW5S3W2"/>